<dbReference type="InterPro" id="IPR001846">
    <property type="entry name" value="VWF_type-D"/>
</dbReference>
<dbReference type="CDD" id="cd00033">
    <property type="entry name" value="CCP"/>
    <property type="match status" value="1"/>
</dbReference>
<dbReference type="InterPro" id="IPR056619">
    <property type="entry name" value="C8-3_MUC4"/>
</dbReference>
<keyword evidence="11" id="KW-0732">Signal</keyword>
<keyword evidence="5" id="KW-0333">Golgi apparatus</keyword>
<dbReference type="PROSITE" id="PS50923">
    <property type="entry name" value="SUSHI"/>
    <property type="match status" value="1"/>
</dbReference>
<dbReference type="Proteomes" id="UP001607303">
    <property type="component" value="Unassembled WGS sequence"/>
</dbReference>
<evidence type="ECO:0000256" key="10">
    <source>
        <dbReference type="SAM" id="Phobius"/>
    </source>
</evidence>
<dbReference type="FunFam" id="3.90.550.10:FF:000016">
    <property type="entry name" value="LARGE xylosyl- and glucuronyltransferase 2"/>
    <property type="match status" value="1"/>
</dbReference>
<sequence>MRGRASWGISYPCKLTMRTILLLYISAISLSGIDAQTENETFESAFGLNVQESTENKDVAVTERKESVPLELEDLAETDKKEIGAIEKKPDTEIFKSDSQDLKKEVEQNLGGISGRAGGEKMGKYVRYDSDLPDAYRYAPRPDDSVSDYALLETRLKQVRSEFMYWYFDKGGDNDHGDYQTDIHASTAIIHKNLNFQLPFFGFRFNYTRVTVNGFLEFSDPPDYFTHPLVFPIKDWPEKNDPSFIGIFFSQCRIGKLGPTDTDKRRPGVYFRLERDLQRRTDQFGVEMRERVKWDIREGVVGSDSFDPKHAIIVTWKNISFIGGLDNALFKTNTFQMVLATDEVYTYAIFNYLNIQWSAHTSAGGDNFGGEGGVPAFIGFNAGNGTQSYEYKPYSQTSTVRDLTGRGWGNGFPGRHIFRIDEKIMLGSCNKDIAGTHLPLVFAPESGNMLGGTVVNITGPCFNETEKVRCLFDTVIVIGHVVDRNRAICVQPFVQAEGYVRLEVAIGNSGKFNWKGKYFIETPATAAEKISFTTTAVHEISPAEIKITWNQYNLTSNLNAGVQISLWGYREAKTTPELKFITDLEVSHTNTGFYVIRPANYRDKYNPQEQDIVFGFIKINLTDPAQYSGINLSPVLWSKPIPLAWYFSPQWERLYGSRWSQKMCDKWIMNDRYLKNFAAEVALCPCTLDHALYDKGRFMPDFDCDKDSNPDCYYNSHASHCVRTGAPNLYGSEQQCCYDKNGFLMLTYDQQWGSRPRRAHNLGYFPWNEANKVPTLSQWYHDVVPMYLCCLWQEEQAVGCETFRFERRPSQDCIAYQSPAIATVFGDPHIVTFDGLEYTFNGMGEFVLLRVDQLRDKLNVQARFEQVERNYYGPVNATKLTSIAVRLRQKHSQWRYRLDVFANKQRVYFDRPSLKFQHFSGVVVYTPTYILNQSEVIIMMDTGAGVEVIENEGFMSVRVYLPWSYMNKTRGLFGNWSHDITDDFTNPDGQLASVGNLNNFEDVHKNFAMNWLLEDKETENKGAALFTREFGRTASFFANRKFQPEFRRTPEEILPVNRTEDRVRANALCGDSYQCKYDYAMTLNRDFAHFTRNYYDTYTQIKAINDKRTISCGILETPRFGRKSNFLFIPGAKVSFECNQDFILVGDQRRECTSQGRWNIPEYGYTECLRQIEYSQRTAWTTFGIIGAILIPATICIGIAFAYMKKNRSNGDSTKSWRYSERSSGIDNDSMLMKQTVPLKMDDRAISPVSDSSISSLGGMKKRRSYDRVYHTHEPLPDRPYIDFEEKDWDLKEPVSPTESELTVDSIQKAGSPTRESDVPLYDQEISIPHAFTDYQYRTVRKSYSQTIPSGMEVSTKVVANFLLSSILFFLFNFLISGQQEYSSRQAGITTGIILACIIPVILVIICVASRALRQRKEERERDESFGRYQKNSSKINLFNTIGRSVKYVWHTTMARSWLGCLFGILIVLIIFYLYLFFNVPVAESSIPIKQGKMQSLSVDVNKKNFREPSVKVQLSNKRSEVKCELIHIAMVCAGYNSTFSLVTVVKSILYHRTKPLHFHLLVDEIAKRTLTTLFKTWDLPSVVVSYYSAERWVPKVSWIPNRHYSGVYGLLKLILPEAISESKVLVLDTDVTILNDVSVLWKIFGKFTSNQTLGLAENQSRWYIKSLSYGQQPWPALGRGFNSGVMLMHLQRLRARRFKELWVNTTKRILNYIKETSLADQDIINAVIKEHPDIILKIDCTWNVQLSDHTTSESCYQGGDRLNIIHWNSPRKQDVNNKHADQFLKLHRMFLEMDGNLLRKRLFGCDKRTNILIYDESDPCREFSKAARMMYRTHYFILEYQYNVYMSTDIVLATQCSIERVPLLEQLSKHWPGTISVALYLTDAEVQNFLVYVRGSPELRKRKNIAYHIVYKEGELYPINYLRNIAMSYVSTPYVFQLDVDFLPQYGLYENIMKHIKNLRMETTHKIALIVPAFETERYRFTFPADKEELLKFLKRGILYTFRYHVWTQGHAATNFSLWRNATEPYEIFWEPDFEPYIVVSQLAPKYDTRFIGFGWNKVSYITHLTALDFKCLKKLKDEFVDELMKKYGADALSKHKRIIIKVKEEKIVGPAKPH</sequence>
<feature type="domain" description="NIDO" evidence="14">
    <location>
        <begin position="259"/>
        <end position="423"/>
    </location>
</feature>
<dbReference type="InterPro" id="IPR051292">
    <property type="entry name" value="Xyl/GlcA_transferase"/>
</dbReference>
<comment type="subcellular location">
    <subcellularLocation>
        <location evidence="1">Golgi apparatus membrane</location>
        <topology evidence="1">Single-pass type II membrane protein</topology>
    </subcellularLocation>
</comment>
<feature type="transmembrane region" description="Helical" evidence="10">
    <location>
        <begin position="1358"/>
        <end position="1376"/>
    </location>
</feature>
<dbReference type="EMBL" id="JAYRBN010000037">
    <property type="protein sequence ID" value="KAL2746896.1"/>
    <property type="molecule type" value="Genomic_DNA"/>
</dbReference>
<dbReference type="SMART" id="SM00216">
    <property type="entry name" value="VWD"/>
    <property type="match status" value="1"/>
</dbReference>
<evidence type="ECO:0000259" key="15">
    <source>
        <dbReference type="PROSITE" id="PS51233"/>
    </source>
</evidence>
<evidence type="ECO:0000313" key="17">
    <source>
        <dbReference type="Proteomes" id="UP001607303"/>
    </source>
</evidence>
<evidence type="ECO:0000313" key="16">
    <source>
        <dbReference type="EMBL" id="KAL2746896.1"/>
    </source>
</evidence>
<dbReference type="InterPro" id="IPR035976">
    <property type="entry name" value="Sushi/SCR/CCP_sf"/>
</dbReference>
<feature type="domain" description="AMOP" evidence="12">
    <location>
        <begin position="656"/>
        <end position="807"/>
    </location>
</feature>
<dbReference type="InterPro" id="IPR002495">
    <property type="entry name" value="Glyco_trans_8"/>
</dbReference>
<dbReference type="Pfam" id="PF00084">
    <property type="entry name" value="Sushi"/>
    <property type="match status" value="1"/>
</dbReference>
<feature type="transmembrane region" description="Helical" evidence="10">
    <location>
        <begin position="1179"/>
        <end position="1203"/>
    </location>
</feature>
<keyword evidence="8" id="KW-0325">Glycoprotein</keyword>
<dbReference type="Pfam" id="PF01501">
    <property type="entry name" value="Glyco_transf_8"/>
    <property type="match status" value="1"/>
</dbReference>
<dbReference type="Pfam" id="PF06119">
    <property type="entry name" value="NIDO"/>
    <property type="match status" value="1"/>
</dbReference>
<dbReference type="InterPro" id="IPR000436">
    <property type="entry name" value="Sushi_SCR_CCP_dom"/>
</dbReference>
<evidence type="ECO:0000256" key="3">
    <source>
        <dbReference type="ARBA" id="ARBA00022968"/>
    </source>
</evidence>
<dbReference type="Gene3D" id="3.90.550.10">
    <property type="entry name" value="Spore Coat Polysaccharide Biosynthesis Protein SpsA, Chain A"/>
    <property type="match status" value="1"/>
</dbReference>
<dbReference type="GO" id="GO:0000139">
    <property type="term" value="C:Golgi membrane"/>
    <property type="evidence" value="ECO:0007669"/>
    <property type="project" value="UniProtKB-SubCell"/>
</dbReference>
<feature type="domain" description="Sushi" evidence="13">
    <location>
        <begin position="1110"/>
        <end position="1170"/>
    </location>
</feature>
<dbReference type="InterPro" id="IPR003886">
    <property type="entry name" value="NIDO_dom"/>
</dbReference>
<keyword evidence="3" id="KW-0735">Signal-anchor</keyword>
<dbReference type="SUPFAM" id="SSF53448">
    <property type="entry name" value="Nucleotide-diphospho-sugar transferases"/>
    <property type="match status" value="1"/>
</dbReference>
<dbReference type="Pfam" id="PF13896">
    <property type="entry name" value="Glyco_transf_49"/>
    <property type="match status" value="2"/>
</dbReference>
<protein>
    <submittedName>
        <fullName evidence="16">Protein mesh isoform X1</fullName>
    </submittedName>
</protein>
<dbReference type="PROSITE" id="PS51233">
    <property type="entry name" value="VWFD"/>
    <property type="match status" value="1"/>
</dbReference>
<keyword evidence="4 10" id="KW-1133">Transmembrane helix</keyword>
<dbReference type="Gene3D" id="2.60.40.10">
    <property type="entry name" value="Immunoglobulins"/>
    <property type="match status" value="1"/>
</dbReference>
<evidence type="ECO:0000256" key="1">
    <source>
        <dbReference type="ARBA" id="ARBA00004323"/>
    </source>
</evidence>
<reference evidence="16 17" key="1">
    <citation type="journal article" date="2024" name="Ann. Entomol. Soc. Am.">
        <title>Genomic analyses of the southern and eastern yellowjacket wasps (Hymenoptera: Vespidae) reveal evolutionary signatures of social life.</title>
        <authorList>
            <person name="Catto M.A."/>
            <person name="Caine P.B."/>
            <person name="Orr S.E."/>
            <person name="Hunt B.G."/>
            <person name="Goodisman M.A.D."/>
        </authorList>
    </citation>
    <scope>NUCLEOTIDE SEQUENCE [LARGE SCALE GENOMIC DNA]</scope>
    <source>
        <strain evidence="16">232</strain>
        <tissue evidence="16">Head and thorax</tissue>
    </source>
</reference>
<dbReference type="SUPFAM" id="SSF81296">
    <property type="entry name" value="E set domains"/>
    <property type="match status" value="1"/>
</dbReference>
<feature type="chain" id="PRO_5044838129" evidence="11">
    <location>
        <begin position="36"/>
        <end position="2116"/>
    </location>
</feature>
<dbReference type="SUPFAM" id="SSF57535">
    <property type="entry name" value="Complement control module/SCR domain"/>
    <property type="match status" value="1"/>
</dbReference>
<evidence type="ECO:0000256" key="9">
    <source>
        <dbReference type="PROSITE-ProRule" id="PRU00302"/>
    </source>
</evidence>
<gene>
    <name evidence="16" type="ORF">V1477_005266</name>
</gene>
<dbReference type="InterPro" id="IPR013783">
    <property type="entry name" value="Ig-like_fold"/>
</dbReference>
<evidence type="ECO:0000256" key="11">
    <source>
        <dbReference type="SAM" id="SignalP"/>
    </source>
</evidence>
<keyword evidence="17" id="KW-1185">Reference proteome</keyword>
<dbReference type="InterPro" id="IPR029044">
    <property type="entry name" value="Nucleotide-diphossugar_trans"/>
</dbReference>
<name>A0ABD2CPE6_VESMC</name>
<dbReference type="SMART" id="SM00032">
    <property type="entry name" value="CCP"/>
    <property type="match status" value="1"/>
</dbReference>
<dbReference type="PROSITE" id="PS50856">
    <property type="entry name" value="AMOP"/>
    <property type="match status" value="1"/>
</dbReference>
<keyword evidence="9" id="KW-0768">Sushi</keyword>
<keyword evidence="7" id="KW-1015">Disulfide bond</keyword>
<organism evidence="16 17">
    <name type="scientific">Vespula maculifrons</name>
    <name type="common">Eastern yellow jacket</name>
    <name type="synonym">Wasp</name>
    <dbReference type="NCBI Taxonomy" id="7453"/>
    <lineage>
        <taxon>Eukaryota</taxon>
        <taxon>Metazoa</taxon>
        <taxon>Ecdysozoa</taxon>
        <taxon>Arthropoda</taxon>
        <taxon>Hexapoda</taxon>
        <taxon>Insecta</taxon>
        <taxon>Pterygota</taxon>
        <taxon>Neoptera</taxon>
        <taxon>Endopterygota</taxon>
        <taxon>Hymenoptera</taxon>
        <taxon>Apocrita</taxon>
        <taxon>Aculeata</taxon>
        <taxon>Vespoidea</taxon>
        <taxon>Vespidae</taxon>
        <taxon>Vespinae</taxon>
        <taxon>Vespula</taxon>
    </lineage>
</organism>
<evidence type="ECO:0000256" key="5">
    <source>
        <dbReference type="ARBA" id="ARBA00023034"/>
    </source>
</evidence>
<evidence type="ECO:0000256" key="2">
    <source>
        <dbReference type="ARBA" id="ARBA00022692"/>
    </source>
</evidence>
<dbReference type="SMART" id="SM00539">
    <property type="entry name" value="NIDO"/>
    <property type="match status" value="1"/>
</dbReference>
<feature type="transmembrane region" description="Helical" evidence="10">
    <location>
        <begin position="1388"/>
        <end position="1413"/>
    </location>
</feature>
<proteinExistence type="predicted"/>
<evidence type="ECO:0000259" key="13">
    <source>
        <dbReference type="PROSITE" id="PS50923"/>
    </source>
</evidence>
<dbReference type="PANTHER" id="PTHR12270:SF25">
    <property type="entry name" value="GLYCOSYLTRANSFERASE-LIKE PROTEIN LARGE"/>
    <property type="match status" value="1"/>
</dbReference>
<dbReference type="SMART" id="SM00723">
    <property type="entry name" value="AMOP"/>
    <property type="match status" value="1"/>
</dbReference>
<dbReference type="InterPro" id="IPR005533">
    <property type="entry name" value="AMOP_dom"/>
</dbReference>
<evidence type="ECO:0000256" key="4">
    <source>
        <dbReference type="ARBA" id="ARBA00022989"/>
    </source>
</evidence>
<keyword evidence="2 10" id="KW-0812">Transmembrane</keyword>
<dbReference type="Pfam" id="PF03782">
    <property type="entry name" value="AMOP"/>
    <property type="match status" value="1"/>
</dbReference>
<feature type="signal peptide" evidence="11">
    <location>
        <begin position="1"/>
        <end position="35"/>
    </location>
</feature>
<accession>A0ABD2CPE6</accession>
<evidence type="ECO:0000256" key="7">
    <source>
        <dbReference type="ARBA" id="ARBA00023157"/>
    </source>
</evidence>
<keyword evidence="6 10" id="KW-0472">Membrane</keyword>
<feature type="transmembrane region" description="Helical" evidence="10">
    <location>
        <begin position="1457"/>
        <end position="1478"/>
    </location>
</feature>
<dbReference type="Pfam" id="PF00094">
    <property type="entry name" value="VWD"/>
    <property type="match status" value="1"/>
</dbReference>
<comment type="caution">
    <text evidence="16">The sequence shown here is derived from an EMBL/GenBank/DDBJ whole genome shotgun (WGS) entry which is preliminary data.</text>
</comment>
<dbReference type="Gene3D" id="2.10.70.10">
    <property type="entry name" value="Complement Module, domain 1"/>
    <property type="match status" value="1"/>
</dbReference>
<dbReference type="PANTHER" id="PTHR12270">
    <property type="entry name" value="GLYCOSYLTRANSFERASE-RELATED"/>
    <property type="match status" value="1"/>
</dbReference>
<comment type="caution">
    <text evidence="9">Lacks conserved residue(s) required for the propagation of feature annotation.</text>
</comment>
<feature type="domain" description="VWFD" evidence="15">
    <location>
        <begin position="820"/>
        <end position="1019"/>
    </location>
</feature>
<dbReference type="PROSITE" id="PS51220">
    <property type="entry name" value="NIDO"/>
    <property type="match status" value="1"/>
</dbReference>
<evidence type="ECO:0000256" key="8">
    <source>
        <dbReference type="ARBA" id="ARBA00023180"/>
    </source>
</evidence>
<dbReference type="Pfam" id="PF23263">
    <property type="entry name" value="C8-3_MUC4"/>
    <property type="match status" value="1"/>
</dbReference>
<dbReference type="InterPro" id="IPR014756">
    <property type="entry name" value="Ig_E-set"/>
</dbReference>
<evidence type="ECO:0000259" key="12">
    <source>
        <dbReference type="PROSITE" id="PS50856"/>
    </source>
</evidence>
<evidence type="ECO:0000256" key="6">
    <source>
        <dbReference type="ARBA" id="ARBA00023136"/>
    </source>
</evidence>
<evidence type="ECO:0000259" key="14">
    <source>
        <dbReference type="PROSITE" id="PS51220"/>
    </source>
</evidence>